<reference evidence="2 3" key="1">
    <citation type="submission" date="2018-08" db="EMBL/GenBank/DDBJ databases">
        <title>Bacillus jemisoniae sp. nov., Bacillus chryseoplanitiae sp. nov., Bacillus resnikiae sp. nov., and Bacillus frankliniae sp. nov., isolated from Viking spacecraft and associated surfaces.</title>
        <authorList>
            <person name="Seuylemezian A."/>
            <person name="Vaishampayan P."/>
        </authorList>
    </citation>
    <scope>NUCLEOTIDE SEQUENCE [LARGE SCALE GENOMIC DNA]</scope>
    <source>
        <strain evidence="2 3">JJ-247</strain>
    </source>
</reference>
<dbReference type="Pfam" id="PF07179">
    <property type="entry name" value="SseB"/>
    <property type="match status" value="1"/>
</dbReference>
<evidence type="ECO:0000259" key="1">
    <source>
        <dbReference type="Pfam" id="PF07179"/>
    </source>
</evidence>
<name>A0A398B7U4_9BACI</name>
<organism evidence="2 3">
    <name type="scientific">Mesobacillus zeae</name>
    <dbReference type="NCBI Taxonomy" id="1917180"/>
    <lineage>
        <taxon>Bacteria</taxon>
        <taxon>Bacillati</taxon>
        <taxon>Bacillota</taxon>
        <taxon>Bacilli</taxon>
        <taxon>Bacillales</taxon>
        <taxon>Bacillaceae</taxon>
        <taxon>Mesobacillus</taxon>
    </lineage>
</organism>
<keyword evidence="3" id="KW-1185">Reference proteome</keyword>
<protein>
    <submittedName>
        <fullName evidence="2">SseB family protein</fullName>
    </submittedName>
</protein>
<dbReference type="AlphaFoldDB" id="A0A398B7U4"/>
<dbReference type="Proteomes" id="UP000265816">
    <property type="component" value="Unassembled WGS sequence"/>
</dbReference>
<feature type="domain" description="SseB protein N-terminal" evidence="1">
    <location>
        <begin position="26"/>
        <end position="130"/>
    </location>
</feature>
<evidence type="ECO:0000313" key="3">
    <source>
        <dbReference type="Proteomes" id="UP000265816"/>
    </source>
</evidence>
<evidence type="ECO:0000313" key="2">
    <source>
        <dbReference type="EMBL" id="RID85877.1"/>
    </source>
</evidence>
<dbReference type="EMBL" id="QWVT01000015">
    <property type="protein sequence ID" value="RID85877.1"/>
    <property type="molecule type" value="Genomic_DNA"/>
</dbReference>
<accession>A0A398B7U4</accession>
<dbReference type="InterPro" id="IPR009839">
    <property type="entry name" value="SseB_N"/>
</dbReference>
<gene>
    <name evidence="2" type="ORF">D1970_10160</name>
</gene>
<dbReference type="OrthoDB" id="9805821at2"/>
<comment type="caution">
    <text evidence="2">The sequence shown here is derived from an EMBL/GenBank/DDBJ whole genome shotgun (WGS) entry which is preliminary data.</text>
</comment>
<sequence>MTRLDENINNQTGSTQTKLNPLEKSLLAAITSSDKIGDFYMMFKDSEILVLGQGREEKPDAFYLRYIEYENQVTIPVFSSLFALKQYIDQESSYSAISVQELLAIADPSASLLLNPGTTLTKLFVKKELEMLRTGEIIRLFQGK</sequence>
<proteinExistence type="predicted"/>